<protein>
    <submittedName>
        <fullName evidence="1">Uncharacterized protein</fullName>
    </submittedName>
</protein>
<name>A0A2P2LN61_RHIMU</name>
<dbReference type="EMBL" id="GGEC01038939">
    <property type="protein sequence ID" value="MBX19423.1"/>
    <property type="molecule type" value="Transcribed_RNA"/>
</dbReference>
<accession>A0A2P2LN61</accession>
<reference evidence="1" key="1">
    <citation type="submission" date="2018-02" db="EMBL/GenBank/DDBJ databases">
        <title>Rhizophora mucronata_Transcriptome.</title>
        <authorList>
            <person name="Meera S.P."/>
            <person name="Sreeshan A."/>
            <person name="Augustine A."/>
        </authorList>
    </citation>
    <scope>NUCLEOTIDE SEQUENCE</scope>
    <source>
        <tissue evidence="1">Leaf</tissue>
    </source>
</reference>
<sequence length="25" mass="2973">MQFVNLLLLLLYIEIFSDGFWGKLV</sequence>
<proteinExistence type="predicted"/>
<evidence type="ECO:0000313" key="1">
    <source>
        <dbReference type="EMBL" id="MBX19423.1"/>
    </source>
</evidence>
<organism evidence="1">
    <name type="scientific">Rhizophora mucronata</name>
    <name type="common">Asiatic mangrove</name>
    <dbReference type="NCBI Taxonomy" id="61149"/>
    <lineage>
        <taxon>Eukaryota</taxon>
        <taxon>Viridiplantae</taxon>
        <taxon>Streptophyta</taxon>
        <taxon>Embryophyta</taxon>
        <taxon>Tracheophyta</taxon>
        <taxon>Spermatophyta</taxon>
        <taxon>Magnoliopsida</taxon>
        <taxon>eudicotyledons</taxon>
        <taxon>Gunneridae</taxon>
        <taxon>Pentapetalae</taxon>
        <taxon>rosids</taxon>
        <taxon>fabids</taxon>
        <taxon>Malpighiales</taxon>
        <taxon>Rhizophoraceae</taxon>
        <taxon>Rhizophora</taxon>
    </lineage>
</organism>
<dbReference type="AlphaFoldDB" id="A0A2P2LN61"/>